<reference evidence="1 2" key="1">
    <citation type="submission" date="2019-03" db="EMBL/GenBank/DDBJ databases">
        <title>Metabolic reconstructions from genomes of highly enriched 'Candidatus Accumulibacter' and 'Candidatus Competibacter' bioreactor populations.</title>
        <authorList>
            <person name="Annavajhala M.K."/>
            <person name="Welles L."/>
            <person name="Abbas B."/>
            <person name="Sorokin D."/>
            <person name="Park H."/>
            <person name="Van Loosdrecht M."/>
            <person name="Chandran K."/>
        </authorList>
    </citation>
    <scope>NUCLEOTIDE SEQUENCE [LARGE SCALE GENOMIC DNA]</scope>
    <source>
        <strain evidence="1 2">SBR_S</strain>
    </source>
</reference>
<comment type="caution">
    <text evidence="1">The sequence shown here is derived from an EMBL/GenBank/DDBJ whole genome shotgun (WGS) entry which is preliminary data.</text>
</comment>
<dbReference type="PANTHER" id="PTHR13696:SF96">
    <property type="entry name" value="COBQ_COBB_MIND_PARA NUCLEOTIDE BINDING DOMAIN-CONTAINING PROTEIN"/>
    <property type="match status" value="1"/>
</dbReference>
<accession>A0ABX1U4T7</accession>
<dbReference type="PANTHER" id="PTHR13696">
    <property type="entry name" value="P-LOOP CONTAINING NUCLEOSIDE TRIPHOSPHATE HYDROLASE"/>
    <property type="match status" value="1"/>
</dbReference>
<dbReference type="InterPro" id="IPR027417">
    <property type="entry name" value="P-loop_NTPase"/>
</dbReference>
<sequence length="205" mass="22078">MAWLLPPCRTKKTAAVIDTDPQATATNWTDRRDAETPWVVASPVARIKQAIAAALSQGVELLLIDTPPHASQEAAEAARVADLVLIPVRPHLFDIETLKTVRDLLKLAGEPPSLVVINQAPVQGSAAQQTAAAIRDMGFTVAPTVLHQRAAHMHATNVGQGPTEFDPSGKAAAEVIQLYKFTRKLIDKLKKEANHGQTEPTRARA</sequence>
<dbReference type="PIRSF" id="PIRSF009320">
    <property type="entry name" value="Nuc_binding_HP_1000"/>
    <property type="match status" value="1"/>
</dbReference>
<organism evidence="1 2">
    <name type="scientific">Candidatus Accumulibacter phosphatis</name>
    <dbReference type="NCBI Taxonomy" id="327160"/>
    <lineage>
        <taxon>Bacteria</taxon>
        <taxon>Pseudomonadati</taxon>
        <taxon>Pseudomonadota</taxon>
        <taxon>Betaproteobacteria</taxon>
        <taxon>Candidatus Accumulibacter</taxon>
    </lineage>
</organism>
<dbReference type="InterPro" id="IPR050678">
    <property type="entry name" value="DNA_Partitioning_ATPase"/>
</dbReference>
<dbReference type="RefSeq" id="WP_169068648.1">
    <property type="nucleotide sequence ID" value="NZ_SPMY01000115.1"/>
</dbReference>
<dbReference type="CDD" id="cd02042">
    <property type="entry name" value="ParAB_family"/>
    <property type="match status" value="1"/>
</dbReference>
<dbReference type="SUPFAM" id="SSF52540">
    <property type="entry name" value="P-loop containing nucleoside triphosphate hydrolases"/>
    <property type="match status" value="1"/>
</dbReference>
<protein>
    <submittedName>
        <fullName evidence="1">Cobyrinic acid a,c-diamide synthase</fullName>
    </submittedName>
</protein>
<dbReference type="EMBL" id="SPMY01000115">
    <property type="protein sequence ID" value="NMQ30247.1"/>
    <property type="molecule type" value="Genomic_DNA"/>
</dbReference>
<proteinExistence type="predicted"/>
<dbReference type="Gene3D" id="3.40.50.300">
    <property type="entry name" value="P-loop containing nucleotide triphosphate hydrolases"/>
    <property type="match status" value="1"/>
</dbReference>
<evidence type="ECO:0000313" key="2">
    <source>
        <dbReference type="Proteomes" id="UP000749010"/>
    </source>
</evidence>
<dbReference type="Proteomes" id="UP000749010">
    <property type="component" value="Unassembled WGS sequence"/>
</dbReference>
<gene>
    <name evidence="1" type="ORF">E4Q23_22295</name>
</gene>
<keyword evidence="2" id="KW-1185">Reference proteome</keyword>
<evidence type="ECO:0000313" key="1">
    <source>
        <dbReference type="EMBL" id="NMQ30247.1"/>
    </source>
</evidence>
<name>A0ABX1U4T7_9PROT</name>